<dbReference type="GO" id="GO:0072686">
    <property type="term" value="C:mitotic spindle"/>
    <property type="evidence" value="ECO:0007669"/>
    <property type="project" value="TreeGrafter"/>
</dbReference>
<keyword evidence="6" id="KW-0539">Nucleus</keyword>
<dbReference type="GO" id="GO:0051301">
    <property type="term" value="P:cell division"/>
    <property type="evidence" value="ECO:0007669"/>
    <property type="project" value="UniProtKB-KW"/>
</dbReference>
<name>A0A0F4ZIY9_9PEZI</name>
<feature type="compositionally biased region" description="Polar residues" evidence="9">
    <location>
        <begin position="42"/>
        <end position="91"/>
    </location>
</feature>
<evidence type="ECO:0000256" key="9">
    <source>
        <dbReference type="SAM" id="MobiDB-lite"/>
    </source>
</evidence>
<keyword evidence="4" id="KW-0132">Cell division</keyword>
<keyword evidence="8" id="KW-0175">Coiled coil</keyword>
<comment type="similarity">
    <text evidence="2">Belongs to the MAD1 family.</text>
</comment>
<dbReference type="GO" id="GO:0005635">
    <property type="term" value="C:nuclear envelope"/>
    <property type="evidence" value="ECO:0007669"/>
    <property type="project" value="TreeGrafter"/>
</dbReference>
<organism evidence="10 11">
    <name type="scientific">Thielaviopsis punctulata</name>
    <dbReference type="NCBI Taxonomy" id="72032"/>
    <lineage>
        <taxon>Eukaryota</taxon>
        <taxon>Fungi</taxon>
        <taxon>Dikarya</taxon>
        <taxon>Ascomycota</taxon>
        <taxon>Pezizomycotina</taxon>
        <taxon>Sordariomycetes</taxon>
        <taxon>Hypocreomycetidae</taxon>
        <taxon>Microascales</taxon>
        <taxon>Ceratocystidaceae</taxon>
        <taxon>Thielaviopsis</taxon>
    </lineage>
</organism>
<evidence type="ECO:0000256" key="5">
    <source>
        <dbReference type="ARBA" id="ARBA00022776"/>
    </source>
</evidence>
<feature type="compositionally biased region" description="Basic and acidic residues" evidence="9">
    <location>
        <begin position="215"/>
        <end position="230"/>
    </location>
</feature>
<keyword evidence="7" id="KW-0131">Cell cycle</keyword>
<dbReference type="GO" id="GO:0051315">
    <property type="term" value="P:attachment of mitotic spindle microtubules to kinetochore"/>
    <property type="evidence" value="ECO:0007669"/>
    <property type="project" value="TreeGrafter"/>
</dbReference>
<evidence type="ECO:0000313" key="11">
    <source>
        <dbReference type="Proteomes" id="UP000033483"/>
    </source>
</evidence>
<comment type="caution">
    <text evidence="10">The sequence shown here is derived from an EMBL/GenBank/DDBJ whole genome shotgun (WGS) entry which is preliminary data.</text>
</comment>
<accession>A0A0F4ZIY9</accession>
<dbReference type="EMBL" id="LAEV01000519">
    <property type="protein sequence ID" value="KKA30081.1"/>
    <property type="molecule type" value="Genomic_DNA"/>
</dbReference>
<dbReference type="Pfam" id="PF05557">
    <property type="entry name" value="MAD"/>
    <property type="match status" value="1"/>
</dbReference>
<sequence length="799" mass="88565">MKRNAPKEPGSARPASRIAAPTASSSSRMRASIGAGGIPRPRSTSITRANLRTTTAPSYNILTGESLSRPTSQADSYSGSRAQSAQSTTCDSTKENIAPPDAESYELQRREIEKLKAELATMRHRLGVMEGDHARDMIRHTTELEDQKRRAQDDFSKKQAAESEASQALRQLEKTRAEMQELRDSTAQEKTESEKRLRAAEDRSRELEEALEEMESAKDEAQRRHDKTKSDLELQLASNVRMVADLEQETQAREQVLLKTQALVTQKDETIGQLEAEILRLKAQTGDIETMGIIKRELTDQVAHIRTLEANNREYLAELKHLRQVHKAVEVVEEEKRSLQRRVDAAETLEKQLGEAQIQIHRLQDERASWTSYLQTAAAETDGDAAQPEFTSPEEMVRALVQERLKSASMVEKIGSIQAEVAVLEATVKGLEGEKAAFRTELEKAKAAATTAGDNKAVVRVDRQRALALKEVEYLRAQLKSYDTEDATLGAPESTDEAHAKRIAELDSRIVVLEQLVDQYKSEAQILHAEVTTLEAALSSDAAGAITGLKRTRSALENDDSEAALKIGELSRKLRTAQDDLAAAHTALAVRDKDVAALMRQLESARKTSKVRILALRDNPTAQVESVKMHTLRALQTENAELLALVQQQQQQQSAGPDAPVLVPQTQLDAARREIDAARAETASAHKSIRRLKEVWAAKSLEFKEAIFSTLGWTVVFMPNGKMRVESTFFPSATDEHENSIVFDGERGTMKVGGGPRSPFAQRISGLIQFWVRDKGCIPGFLAALTLEFYEERAGEGKQ</sequence>
<feature type="coiled-coil region" evidence="8">
    <location>
        <begin position="503"/>
        <end position="537"/>
    </location>
</feature>
<evidence type="ECO:0000256" key="1">
    <source>
        <dbReference type="ARBA" id="ARBA00004123"/>
    </source>
</evidence>
<feature type="region of interest" description="Disordered" evidence="9">
    <location>
        <begin position="143"/>
        <end position="230"/>
    </location>
</feature>
<evidence type="ECO:0000256" key="2">
    <source>
        <dbReference type="ARBA" id="ARBA00008029"/>
    </source>
</evidence>
<keyword evidence="11" id="KW-1185">Reference proteome</keyword>
<feature type="coiled-coil region" evidence="8">
    <location>
        <begin position="414"/>
        <end position="448"/>
    </location>
</feature>
<keyword evidence="5" id="KW-0498">Mitosis</keyword>
<dbReference type="Proteomes" id="UP000033483">
    <property type="component" value="Unassembled WGS sequence"/>
</dbReference>
<dbReference type="GO" id="GO:0000776">
    <property type="term" value="C:kinetochore"/>
    <property type="evidence" value="ECO:0007669"/>
    <property type="project" value="TreeGrafter"/>
</dbReference>
<evidence type="ECO:0000313" key="10">
    <source>
        <dbReference type="EMBL" id="KKA30081.1"/>
    </source>
</evidence>
<evidence type="ECO:0000256" key="4">
    <source>
        <dbReference type="ARBA" id="ARBA00022618"/>
    </source>
</evidence>
<protein>
    <recommendedName>
        <fullName evidence="3">Spindle assembly checkpoint component MAD1</fullName>
    </recommendedName>
</protein>
<dbReference type="OrthoDB" id="331602at2759"/>
<gene>
    <name evidence="10" type="ORF">TD95_004564</name>
</gene>
<dbReference type="PANTHER" id="PTHR23168:SF0">
    <property type="entry name" value="MITOTIC SPINDLE ASSEMBLY CHECKPOINT PROTEIN MAD1"/>
    <property type="match status" value="1"/>
</dbReference>
<evidence type="ECO:0000256" key="7">
    <source>
        <dbReference type="ARBA" id="ARBA00023306"/>
    </source>
</evidence>
<reference evidence="10 11" key="1">
    <citation type="submission" date="2015-03" db="EMBL/GenBank/DDBJ databases">
        <authorList>
            <person name="Radwan O."/>
            <person name="Al-Naeli F.A."/>
            <person name="Rendon G.A."/>
            <person name="Fields C."/>
        </authorList>
    </citation>
    <scope>NUCLEOTIDE SEQUENCE [LARGE SCALE GENOMIC DNA]</scope>
    <source>
        <strain evidence="10">CR-DP1</strain>
    </source>
</reference>
<feature type="coiled-coil region" evidence="8">
    <location>
        <begin position="632"/>
        <end position="688"/>
    </location>
</feature>
<feature type="compositionally biased region" description="Basic and acidic residues" evidence="9">
    <location>
        <begin position="171"/>
        <end position="208"/>
    </location>
</feature>
<feature type="compositionally biased region" description="Basic and acidic residues" evidence="9">
    <location>
        <begin position="143"/>
        <end position="161"/>
    </location>
</feature>
<evidence type="ECO:0000256" key="3">
    <source>
        <dbReference type="ARBA" id="ARBA00022019"/>
    </source>
</evidence>
<dbReference type="InterPro" id="IPR008672">
    <property type="entry name" value="Mad1"/>
</dbReference>
<feature type="region of interest" description="Disordered" evidence="9">
    <location>
        <begin position="1"/>
        <end position="106"/>
    </location>
</feature>
<comment type="subcellular location">
    <subcellularLocation>
        <location evidence="1">Nucleus</location>
    </subcellularLocation>
</comment>
<dbReference type="GO" id="GO:0007094">
    <property type="term" value="P:mitotic spindle assembly checkpoint signaling"/>
    <property type="evidence" value="ECO:0007669"/>
    <property type="project" value="InterPro"/>
</dbReference>
<dbReference type="Gene3D" id="3.30.457.60">
    <property type="match status" value="1"/>
</dbReference>
<evidence type="ECO:0000256" key="8">
    <source>
        <dbReference type="SAM" id="Coils"/>
    </source>
</evidence>
<dbReference type="PANTHER" id="PTHR23168">
    <property type="entry name" value="MITOTIC SPINDLE ASSEMBLY CHECKPOINT PROTEIN MAD1 MITOTIC ARREST DEFICIENT-LIKE PROTEIN 1"/>
    <property type="match status" value="1"/>
</dbReference>
<dbReference type="AlphaFoldDB" id="A0A0F4ZIY9"/>
<evidence type="ECO:0000256" key="6">
    <source>
        <dbReference type="ARBA" id="ARBA00023242"/>
    </source>
</evidence>
<proteinExistence type="inferred from homology"/>